<dbReference type="RefSeq" id="WP_186915822.1">
    <property type="nucleotide sequence ID" value="NZ_JACOFZ010000002.1"/>
</dbReference>
<dbReference type="Proteomes" id="UP000627446">
    <property type="component" value="Unassembled WGS sequence"/>
</dbReference>
<dbReference type="EMBL" id="JACOFZ010000002">
    <property type="protein sequence ID" value="MBC3881689.1"/>
    <property type="molecule type" value="Genomic_DNA"/>
</dbReference>
<name>A0A923HLP6_9BURK</name>
<organism evidence="1 2">
    <name type="scientific">Undibacterium nitidum</name>
    <dbReference type="NCBI Taxonomy" id="2762298"/>
    <lineage>
        <taxon>Bacteria</taxon>
        <taxon>Pseudomonadati</taxon>
        <taxon>Pseudomonadota</taxon>
        <taxon>Betaproteobacteria</taxon>
        <taxon>Burkholderiales</taxon>
        <taxon>Oxalobacteraceae</taxon>
        <taxon>Undibacterium</taxon>
    </lineage>
</organism>
<evidence type="ECO:0000313" key="2">
    <source>
        <dbReference type="Proteomes" id="UP000627446"/>
    </source>
</evidence>
<evidence type="ECO:0000313" key="1">
    <source>
        <dbReference type="EMBL" id="MBC3881689.1"/>
    </source>
</evidence>
<gene>
    <name evidence="1" type="ORF">H8K36_09920</name>
</gene>
<proteinExistence type="predicted"/>
<comment type="caution">
    <text evidence="1">The sequence shown here is derived from an EMBL/GenBank/DDBJ whole genome shotgun (WGS) entry which is preliminary data.</text>
</comment>
<accession>A0A923HLP6</accession>
<dbReference type="AlphaFoldDB" id="A0A923HLP6"/>
<protein>
    <submittedName>
        <fullName evidence="1">Uncharacterized protein</fullName>
    </submittedName>
</protein>
<sequence>MEFLILSCLAAVAIIIRIFLHYIDIDGILSAARKKGWRNVKVEWAPFAAGAFFEDGERCYRVFYLDEQGIKNIAHCKTSIMTGLFWRE</sequence>
<keyword evidence="2" id="KW-1185">Reference proteome</keyword>
<reference evidence="1" key="1">
    <citation type="submission" date="2020-08" db="EMBL/GenBank/DDBJ databases">
        <title>Novel species isolated from subtropical streams in China.</title>
        <authorList>
            <person name="Lu H."/>
        </authorList>
    </citation>
    <scope>NUCLEOTIDE SEQUENCE</scope>
    <source>
        <strain evidence="1">LX22W</strain>
    </source>
</reference>